<dbReference type="RefSeq" id="WP_103430403.1">
    <property type="nucleotide sequence ID" value="NZ_PPXF01000021.1"/>
</dbReference>
<gene>
    <name evidence="1" type="ORF">C3B59_05560</name>
</gene>
<sequence length="192" mass="19731">MKKKTAIIVSAAGLVLVLGTVGITYAVTEMGDDTLTGNILERASNAALAEVGPGTVTTAERNDDGGSAYDLSVRLDNGGEVDVELNESFDVVWVGDFDNDDDGSYVPSASAAPSATATTAPTASTAEQAAAEQASAEAAALAAVGSGRVTEFDRSDDANHLYEVEVTRDNGQDVDVELAASFVVLTLDNVRQ</sequence>
<dbReference type="EMBL" id="PPXF01000021">
    <property type="protein sequence ID" value="POH69456.1"/>
    <property type="molecule type" value="Genomic_DNA"/>
</dbReference>
<organism evidence="1 2">
    <name type="scientific">Cryobacterium zongtaii</name>
    <dbReference type="NCBI Taxonomy" id="1259217"/>
    <lineage>
        <taxon>Bacteria</taxon>
        <taxon>Bacillati</taxon>
        <taxon>Actinomycetota</taxon>
        <taxon>Actinomycetes</taxon>
        <taxon>Micrococcales</taxon>
        <taxon>Microbacteriaceae</taxon>
        <taxon>Cryobacterium</taxon>
    </lineage>
</organism>
<dbReference type="Gene3D" id="3.30.505.20">
    <property type="match status" value="2"/>
</dbReference>
<proteinExistence type="predicted"/>
<reference evidence="1 2" key="1">
    <citation type="submission" date="2018-01" db="EMBL/GenBank/DDBJ databases">
        <title>Cryobacterium sp. nov., from glaciers in China.</title>
        <authorList>
            <person name="Liu Q."/>
            <person name="Xin Y.-H."/>
        </authorList>
    </citation>
    <scope>NUCLEOTIDE SEQUENCE [LARGE SCALE GENOMIC DNA]</scope>
    <source>
        <strain evidence="1 2">TMB1-8</strain>
    </source>
</reference>
<evidence type="ECO:0000313" key="1">
    <source>
        <dbReference type="EMBL" id="POH69456.1"/>
    </source>
</evidence>
<evidence type="ECO:0000313" key="2">
    <source>
        <dbReference type="Proteomes" id="UP000237104"/>
    </source>
</evidence>
<protein>
    <submittedName>
        <fullName evidence="1">Uncharacterized protein</fullName>
    </submittedName>
</protein>
<dbReference type="AlphaFoldDB" id="A0A2S3ZLM4"/>
<accession>A0A2S3ZLM4</accession>
<name>A0A2S3ZLM4_9MICO</name>
<dbReference type="Proteomes" id="UP000237104">
    <property type="component" value="Unassembled WGS sequence"/>
</dbReference>
<comment type="caution">
    <text evidence="1">The sequence shown here is derived from an EMBL/GenBank/DDBJ whole genome shotgun (WGS) entry which is preliminary data.</text>
</comment>